<feature type="transmembrane region" description="Helical" evidence="6">
    <location>
        <begin position="352"/>
        <end position="377"/>
    </location>
</feature>
<protein>
    <submittedName>
        <fullName evidence="9">FtsX-like permease family protein</fullName>
    </submittedName>
</protein>
<feature type="transmembrane region" description="Helical" evidence="6">
    <location>
        <begin position="724"/>
        <end position="746"/>
    </location>
</feature>
<sequence>MKQASKAWIFLMAWRDMRRAKRQLGLFALAVVAGVAALVAINSFRANLESEMDRQSRSLLGADVEYDANVPFSEKAEALISMVPAEAIAREIKFATMAYFPTKDDTRIVRAHAMEGAFPWYGKLDTTPAGLRVADSEEPVALLEESLMLQFDLKVGDPIKIGEQEFKIIGEVLRIPGEGSFTGSFAPRVLIPMSFFEATGLSQYGSRLHYFAYQKFDELMAEPSLEVLKGLKDELEAMDVDVDTVADQRRRVGRTLDGMNSFLSMVGFVALLLGGVAIAGAVQVYLKAKTDSVAILRCLGASTRQAMLIYCIQISLVGFIGCVSGAVLGVSIQSFLPELMKSFLPLELQVELSWNSIFLSLLFGWLFTSLFAFLPLLPLRRVSPLRAIRASVEARGRAWRDLAFLLVLFALLVLTAVFTVTQTQTLAQAAGFFGGILAAMLLLAGIGWLLRFALKRISVAGLPYVWRQGLSNLHRPNNRTTMLVVTLGMGAFLIYTIYISEQSMLRQGELADNEGQPNVILFDIQPDQVEGVEKVIEELQVDAIRPAPIVTMRLQSLNGRTAEELIDDRNLDIERWAARREYRSTYRDYIRDDEELLSGEFTPTASLDSDSPIPVSVEQRVVEALKLKLGDRIVWDVQGLPIETEVTSIRKVDWREMKPNFFVVFPAGVLEAAPAFFVTAAHASNKETMVALQSTVVKQYPNVSAVNLTMVLESLREIFDKISFVIRFMASFTIVTGLIALMASVITSRYQRARESALLRTIGASAKQIRGIMGVEYALVGIIAGIAGVGLSLASGWAVTKYALKVELYIPWGATLATVGIVAVMTLVTGMLNSLGIAKQSPMESIRSEG</sequence>
<feature type="transmembrane region" description="Helical" evidence="6">
    <location>
        <begin position="777"/>
        <end position="797"/>
    </location>
</feature>
<dbReference type="RefSeq" id="WP_191616816.1">
    <property type="nucleotide sequence ID" value="NZ_JACYFG010000013.1"/>
</dbReference>
<dbReference type="Pfam" id="PF12704">
    <property type="entry name" value="MacB_PCD"/>
    <property type="match status" value="1"/>
</dbReference>
<evidence type="ECO:0000256" key="2">
    <source>
        <dbReference type="ARBA" id="ARBA00022475"/>
    </source>
</evidence>
<evidence type="ECO:0000259" key="8">
    <source>
        <dbReference type="Pfam" id="PF12704"/>
    </source>
</evidence>
<evidence type="ECO:0000256" key="1">
    <source>
        <dbReference type="ARBA" id="ARBA00004651"/>
    </source>
</evidence>
<comment type="subcellular location">
    <subcellularLocation>
        <location evidence="1">Cell membrane</location>
        <topology evidence="1">Multi-pass membrane protein</topology>
    </subcellularLocation>
</comment>
<keyword evidence="5 6" id="KW-0472">Membrane</keyword>
<proteinExistence type="predicted"/>
<evidence type="ECO:0000256" key="3">
    <source>
        <dbReference type="ARBA" id="ARBA00022692"/>
    </source>
</evidence>
<evidence type="ECO:0000313" key="9">
    <source>
        <dbReference type="EMBL" id="MBD5779680.1"/>
    </source>
</evidence>
<evidence type="ECO:0000256" key="4">
    <source>
        <dbReference type="ARBA" id="ARBA00022989"/>
    </source>
</evidence>
<feature type="transmembrane region" description="Helical" evidence="6">
    <location>
        <begin position="480"/>
        <end position="498"/>
    </location>
</feature>
<organism evidence="9 10">
    <name type="scientific">Pelagicoccus enzymogenes</name>
    <dbReference type="NCBI Taxonomy" id="2773457"/>
    <lineage>
        <taxon>Bacteria</taxon>
        <taxon>Pseudomonadati</taxon>
        <taxon>Verrucomicrobiota</taxon>
        <taxon>Opitutia</taxon>
        <taxon>Puniceicoccales</taxon>
        <taxon>Pelagicoccaceae</taxon>
        <taxon>Pelagicoccus</taxon>
    </lineage>
</organism>
<dbReference type="InterPro" id="IPR038766">
    <property type="entry name" value="Membrane_comp_ABC_pdt"/>
</dbReference>
<dbReference type="InterPro" id="IPR003838">
    <property type="entry name" value="ABC3_permease_C"/>
</dbReference>
<keyword evidence="2" id="KW-1003">Cell membrane</keyword>
<comment type="caution">
    <text evidence="9">The sequence shown here is derived from an EMBL/GenBank/DDBJ whole genome shotgun (WGS) entry which is preliminary data.</text>
</comment>
<dbReference type="Proteomes" id="UP000622317">
    <property type="component" value="Unassembled WGS sequence"/>
</dbReference>
<evidence type="ECO:0000256" key="6">
    <source>
        <dbReference type="SAM" id="Phobius"/>
    </source>
</evidence>
<keyword evidence="3 6" id="KW-0812">Transmembrane</keyword>
<keyword evidence="10" id="KW-1185">Reference proteome</keyword>
<evidence type="ECO:0000256" key="5">
    <source>
        <dbReference type="ARBA" id="ARBA00023136"/>
    </source>
</evidence>
<dbReference type="GO" id="GO:0005886">
    <property type="term" value="C:plasma membrane"/>
    <property type="evidence" value="ECO:0007669"/>
    <property type="project" value="UniProtKB-SubCell"/>
</dbReference>
<gene>
    <name evidence="9" type="ORF">IEN85_09250</name>
</gene>
<dbReference type="AlphaFoldDB" id="A0A927F841"/>
<evidence type="ECO:0000313" key="10">
    <source>
        <dbReference type="Proteomes" id="UP000622317"/>
    </source>
</evidence>
<name>A0A927F841_9BACT</name>
<reference evidence="9" key="1">
    <citation type="submission" date="2020-09" db="EMBL/GenBank/DDBJ databases">
        <title>Pelagicoccus enzymogenes sp. nov. with an EPS production, isolated from marine sediment.</title>
        <authorList>
            <person name="Feng X."/>
        </authorList>
    </citation>
    <scope>NUCLEOTIDE SEQUENCE</scope>
    <source>
        <strain evidence="9">NFK12</strain>
    </source>
</reference>
<feature type="transmembrane region" description="Helical" evidence="6">
    <location>
        <begin position="307"/>
        <end position="332"/>
    </location>
</feature>
<dbReference type="PANTHER" id="PTHR30287">
    <property type="entry name" value="MEMBRANE COMPONENT OF PREDICTED ABC SUPERFAMILY METABOLITE UPTAKE TRANSPORTER"/>
    <property type="match status" value="1"/>
</dbReference>
<feature type="transmembrane region" description="Helical" evidence="6">
    <location>
        <begin position="398"/>
        <end position="420"/>
    </location>
</feature>
<feature type="domain" description="ABC3 transporter permease C-terminal" evidence="7">
    <location>
        <begin position="728"/>
        <end position="842"/>
    </location>
</feature>
<dbReference type="EMBL" id="JACYFG010000013">
    <property type="protein sequence ID" value="MBD5779680.1"/>
    <property type="molecule type" value="Genomic_DNA"/>
</dbReference>
<feature type="transmembrane region" description="Helical" evidence="6">
    <location>
        <begin position="262"/>
        <end position="286"/>
    </location>
</feature>
<feature type="domain" description="MacB-like periplasmic core" evidence="8">
    <location>
        <begin position="26"/>
        <end position="200"/>
    </location>
</feature>
<feature type="domain" description="ABC3 transporter permease C-terminal" evidence="7">
    <location>
        <begin position="265"/>
        <end position="384"/>
    </location>
</feature>
<feature type="transmembrane region" description="Helical" evidence="6">
    <location>
        <begin position="809"/>
        <end position="832"/>
    </location>
</feature>
<feature type="transmembrane region" description="Helical" evidence="6">
    <location>
        <begin position="426"/>
        <end position="450"/>
    </location>
</feature>
<dbReference type="Pfam" id="PF02687">
    <property type="entry name" value="FtsX"/>
    <property type="match status" value="2"/>
</dbReference>
<dbReference type="InterPro" id="IPR025857">
    <property type="entry name" value="MacB_PCD"/>
</dbReference>
<evidence type="ECO:0000259" key="7">
    <source>
        <dbReference type="Pfam" id="PF02687"/>
    </source>
</evidence>
<keyword evidence="4 6" id="KW-1133">Transmembrane helix</keyword>
<accession>A0A927F841</accession>
<dbReference type="PANTHER" id="PTHR30287:SF1">
    <property type="entry name" value="INNER MEMBRANE PROTEIN"/>
    <property type="match status" value="1"/>
</dbReference>